<dbReference type="STRING" id="112498.A0A2D3VA80"/>
<dbReference type="InterPro" id="IPR011333">
    <property type="entry name" value="SKP1/BTB/POZ_sf"/>
</dbReference>
<dbReference type="EMBL" id="FJUY01000009">
    <property type="protein sequence ID" value="CZT20556.1"/>
    <property type="molecule type" value="Genomic_DNA"/>
</dbReference>
<sequence length="199" mass="22745">MASHATRDMVDELFTKLASDSQRLVKIFVGDSEHPVHLQQSVLEGISGYFIGAFAEGRFEEGRSGILRLPEDNIEVWKIIVTWIVNRAVPEDLLRTDLLLAIRCWITGDKYDIKEFQDAVMLCILAELVSDGVKLNIEMIKVSFEETPVDSPLREVIVNRRMSEYDLKGFEEKTKHEEMWILDGTGFLPLLESKNKLGF</sequence>
<protein>
    <recommendedName>
        <fullName evidence="3">BTB domain-containing protein</fullName>
    </recommendedName>
</protein>
<dbReference type="Proteomes" id="UP000225277">
    <property type="component" value="Unassembled WGS sequence"/>
</dbReference>
<gene>
    <name evidence="1" type="ORF">RCC_06414</name>
</gene>
<dbReference type="GeneID" id="35601551"/>
<proteinExistence type="predicted"/>
<dbReference type="Gene3D" id="3.30.710.10">
    <property type="entry name" value="Potassium Channel Kv1.1, Chain A"/>
    <property type="match status" value="1"/>
</dbReference>
<dbReference type="AlphaFoldDB" id="A0A2D3VA80"/>
<dbReference type="OrthoDB" id="194443at2759"/>
<accession>A0A2D3VA80</accession>
<keyword evidence="2" id="KW-1185">Reference proteome</keyword>
<evidence type="ECO:0008006" key="3">
    <source>
        <dbReference type="Google" id="ProtNLM"/>
    </source>
</evidence>
<evidence type="ECO:0000313" key="1">
    <source>
        <dbReference type="EMBL" id="CZT20556.1"/>
    </source>
</evidence>
<evidence type="ECO:0000313" key="2">
    <source>
        <dbReference type="Proteomes" id="UP000225277"/>
    </source>
</evidence>
<reference evidence="1 2" key="1">
    <citation type="submission" date="2016-03" db="EMBL/GenBank/DDBJ databases">
        <authorList>
            <person name="Ploux O."/>
        </authorList>
    </citation>
    <scope>NUCLEOTIDE SEQUENCE [LARGE SCALE GENOMIC DNA]</scope>
    <source>
        <strain evidence="1 2">URUG2</strain>
    </source>
</reference>
<name>A0A2D3VA80_9PEZI</name>
<organism evidence="1 2">
    <name type="scientific">Ramularia collo-cygni</name>
    <dbReference type="NCBI Taxonomy" id="112498"/>
    <lineage>
        <taxon>Eukaryota</taxon>
        <taxon>Fungi</taxon>
        <taxon>Dikarya</taxon>
        <taxon>Ascomycota</taxon>
        <taxon>Pezizomycotina</taxon>
        <taxon>Dothideomycetes</taxon>
        <taxon>Dothideomycetidae</taxon>
        <taxon>Mycosphaerellales</taxon>
        <taxon>Mycosphaerellaceae</taxon>
        <taxon>Ramularia</taxon>
    </lineage>
</organism>
<dbReference type="RefSeq" id="XP_023627445.1">
    <property type="nucleotide sequence ID" value="XM_023771677.1"/>
</dbReference>